<feature type="region of interest" description="Disordered" evidence="1">
    <location>
        <begin position="522"/>
        <end position="547"/>
    </location>
</feature>
<sequence>MAKVVPKSGWCCGISEKAIVCMVLICMIQGFIWSTLSVLLLALQTCALEFDFLRNIDIYNVTDKFTYVINLIYVAYLDGNCNSGSDGSPSVNVTMSLPFQRTYDLLVIHGFLNAVWIPICVLLMVAVLFKLRGCLVVTFLYCPWIIVTSCVLTFDLIAASMYFLDLNRARNLQDFVTFIRYKTYEDVPIPKSFQFDTYTLYAPLFFVLFFTRCILLTLFNVVTLFQILSFTIRICRNRKYAPSHGLLNDAYDDIYSPTIDPHLENIPLKMKYHQCHTDLQYESIGTPRPGVGPTQNGYIMGAHDYMDLLSYQTTSPVYQHIYEDIWRDVKKERLAYSGKTDCCPYSSQGGDSGFSLGTPSSPVYDYLGTPLVEYDIDPKLLPNLVHIEAHVTRTEVSVNNTNAPGGKELKHRETPPALPAYRIKAIDDSKRKPSKSISSLSDISNRSLSTLPGVSNRTNMSNISSRVSSVSSCYEVINPYYERKYNLTQPSSDRDKALLDNDRKYLETIVTNCANAVTLCSSTDNSDNNRSKSHSNLESNQNKSTNTINNMNDFDNIENIPHTIGNNKYSTNYNNDAYTISEIDEVSIGSTDITNNNKVTSNNNNTNCRNHTKVSFNNNIVVTPISDITPRNHTCNPIGKGSHTVCERTNKSERTIHFTNDNDCDTMNKSHHNGNAMDGDTVKTNHTEPSKLHHEPIKKPARKSLPKLIITPAPLKSKAESIDQDFNMYGTYVAKL</sequence>
<feature type="transmembrane region" description="Helical" evidence="2">
    <location>
        <begin position="141"/>
        <end position="164"/>
    </location>
</feature>
<feature type="transmembrane region" description="Helical" evidence="2">
    <location>
        <begin position="105"/>
        <end position="129"/>
    </location>
</feature>
<keyword evidence="2" id="KW-1133">Transmembrane helix</keyword>
<dbReference type="EMBL" id="HBUF01330244">
    <property type="protein sequence ID" value="CAG6696843.1"/>
    <property type="molecule type" value="Transcribed_RNA"/>
</dbReference>
<dbReference type="AlphaFoldDB" id="A0A8D8XIM1"/>
<proteinExistence type="predicted"/>
<feature type="compositionally biased region" description="Basic and acidic residues" evidence="1">
    <location>
        <begin position="680"/>
        <end position="696"/>
    </location>
</feature>
<feature type="transmembrane region" description="Helical" evidence="2">
    <location>
        <begin position="200"/>
        <end position="228"/>
    </location>
</feature>
<feature type="region of interest" description="Disordered" evidence="1">
    <location>
        <begin position="673"/>
        <end position="696"/>
    </location>
</feature>
<accession>A0A8D8XIM1</accession>
<evidence type="ECO:0000256" key="2">
    <source>
        <dbReference type="SAM" id="Phobius"/>
    </source>
</evidence>
<protein>
    <submittedName>
        <fullName evidence="3">Uncharacterized protein</fullName>
    </submittedName>
</protein>
<evidence type="ECO:0000256" key="1">
    <source>
        <dbReference type="SAM" id="MobiDB-lite"/>
    </source>
</evidence>
<keyword evidence="2" id="KW-0812">Transmembrane</keyword>
<evidence type="ECO:0000313" key="3">
    <source>
        <dbReference type="EMBL" id="CAG6696843.1"/>
    </source>
</evidence>
<name>A0A8D8XIM1_9HEMI</name>
<organism evidence="3">
    <name type="scientific">Cacopsylla melanoneura</name>
    <dbReference type="NCBI Taxonomy" id="428564"/>
    <lineage>
        <taxon>Eukaryota</taxon>
        <taxon>Metazoa</taxon>
        <taxon>Ecdysozoa</taxon>
        <taxon>Arthropoda</taxon>
        <taxon>Hexapoda</taxon>
        <taxon>Insecta</taxon>
        <taxon>Pterygota</taxon>
        <taxon>Neoptera</taxon>
        <taxon>Paraneoptera</taxon>
        <taxon>Hemiptera</taxon>
        <taxon>Sternorrhyncha</taxon>
        <taxon>Psylloidea</taxon>
        <taxon>Psyllidae</taxon>
        <taxon>Psyllinae</taxon>
        <taxon>Cacopsylla</taxon>
    </lineage>
</organism>
<keyword evidence="2" id="KW-0472">Membrane</keyword>
<dbReference type="EMBL" id="HBUF01330245">
    <property type="protein sequence ID" value="CAG6696844.1"/>
    <property type="molecule type" value="Transcribed_RNA"/>
</dbReference>
<feature type="transmembrane region" description="Helical" evidence="2">
    <location>
        <begin position="20"/>
        <end position="43"/>
    </location>
</feature>
<reference evidence="3" key="1">
    <citation type="submission" date="2021-05" db="EMBL/GenBank/DDBJ databases">
        <authorList>
            <person name="Alioto T."/>
            <person name="Alioto T."/>
            <person name="Gomez Garrido J."/>
        </authorList>
    </citation>
    <scope>NUCLEOTIDE SEQUENCE</scope>
</reference>